<keyword evidence="3" id="KW-1185">Reference proteome</keyword>
<comment type="caution">
    <text evidence="2">The sequence shown here is derived from an EMBL/GenBank/DDBJ whole genome shotgun (WGS) entry which is preliminary data.</text>
</comment>
<reference evidence="2" key="1">
    <citation type="submission" date="2022-03" db="EMBL/GenBank/DDBJ databases">
        <authorList>
            <person name="Tunstrom K."/>
        </authorList>
    </citation>
    <scope>NUCLEOTIDE SEQUENCE</scope>
</reference>
<evidence type="ECO:0000313" key="2">
    <source>
        <dbReference type="EMBL" id="CAH2098654.1"/>
    </source>
</evidence>
<keyword evidence="1" id="KW-0732">Signal</keyword>
<gene>
    <name evidence="2" type="ORF">EEDITHA_LOCUS13751</name>
</gene>
<feature type="signal peptide" evidence="1">
    <location>
        <begin position="1"/>
        <end position="20"/>
    </location>
</feature>
<dbReference type="AlphaFoldDB" id="A0AAU9UIP5"/>
<proteinExistence type="predicted"/>
<organism evidence="2 3">
    <name type="scientific">Euphydryas editha</name>
    <name type="common">Edith's checkerspot</name>
    <dbReference type="NCBI Taxonomy" id="104508"/>
    <lineage>
        <taxon>Eukaryota</taxon>
        <taxon>Metazoa</taxon>
        <taxon>Ecdysozoa</taxon>
        <taxon>Arthropoda</taxon>
        <taxon>Hexapoda</taxon>
        <taxon>Insecta</taxon>
        <taxon>Pterygota</taxon>
        <taxon>Neoptera</taxon>
        <taxon>Endopterygota</taxon>
        <taxon>Lepidoptera</taxon>
        <taxon>Glossata</taxon>
        <taxon>Ditrysia</taxon>
        <taxon>Papilionoidea</taxon>
        <taxon>Nymphalidae</taxon>
        <taxon>Nymphalinae</taxon>
        <taxon>Euphydryas</taxon>
    </lineage>
</organism>
<sequence length="304" mass="35157">MNLSLVKYFIYLLILKKSLAEININITLASTKGAAKLVCSGSDLKLVTEKEIKLYNITDRNLKVSVKKDVGKEPDEVFLKDPTDYGYVYYKYHWNQIHRKVQVKTTEIEDIVNKEVVLTIRNHINNTTRKAKVKIDLYETVETTISSFWDKDAFEDNIYYNINTFYFKTELNFKNTWKDNNFISLTSIIGSKSVGFVDIAPGRTVTTTLAAKRTILLVKIVYAASLVGNLFANYARLFGKYHFWAPPISDVMKFGNLNNEIIVNELIEIKCYTDPVIYVIDKETGKKVPLMFDDKPFHKRRQKN</sequence>
<feature type="chain" id="PRO_5043628181" evidence="1">
    <location>
        <begin position="21"/>
        <end position="304"/>
    </location>
</feature>
<name>A0AAU9UIP5_EUPED</name>
<protein>
    <submittedName>
        <fullName evidence="2">Uncharacterized protein</fullName>
    </submittedName>
</protein>
<evidence type="ECO:0000313" key="3">
    <source>
        <dbReference type="Proteomes" id="UP001153954"/>
    </source>
</evidence>
<dbReference type="Proteomes" id="UP001153954">
    <property type="component" value="Unassembled WGS sequence"/>
</dbReference>
<evidence type="ECO:0000256" key="1">
    <source>
        <dbReference type="SAM" id="SignalP"/>
    </source>
</evidence>
<dbReference type="CDD" id="cd20235">
    <property type="entry name" value="PFM_spherulin-2a-like"/>
    <property type="match status" value="1"/>
</dbReference>
<accession>A0AAU9UIP5</accession>
<dbReference type="EMBL" id="CAKOGL010000020">
    <property type="protein sequence ID" value="CAH2098654.1"/>
    <property type="molecule type" value="Genomic_DNA"/>
</dbReference>